<name>A0A1E7RDY1_9GAMM</name>
<gene>
    <name evidence="1" type="ORF">BJI46_09345</name>
</gene>
<reference evidence="1 2" key="1">
    <citation type="submission" date="2016-09" db="EMBL/GenBank/DDBJ databases">
        <authorList>
            <person name="Capua I."/>
            <person name="De Benedictis P."/>
            <person name="Joannis T."/>
            <person name="Lombin L.H."/>
            <person name="Cattoli G."/>
        </authorList>
    </citation>
    <scope>NUCLEOTIDE SEQUENCE [LARGE SCALE GENOMIC DNA]</scope>
    <source>
        <strain evidence="1 2">ANC 4671</strain>
    </source>
</reference>
<organism evidence="1 2">
    <name type="scientific">Acinetobacter qingfengensis</name>
    <dbReference type="NCBI Taxonomy" id="1262585"/>
    <lineage>
        <taxon>Bacteria</taxon>
        <taxon>Pseudomonadati</taxon>
        <taxon>Pseudomonadota</taxon>
        <taxon>Gammaproteobacteria</taxon>
        <taxon>Moraxellales</taxon>
        <taxon>Moraxellaceae</taxon>
        <taxon>Acinetobacter</taxon>
    </lineage>
</organism>
<dbReference type="PANTHER" id="PTHR17985:SF8">
    <property type="entry name" value="TRANSPORT AND GOLGI ORGANIZATION PROTEIN 2 HOMOLOG"/>
    <property type="match status" value="1"/>
</dbReference>
<dbReference type="Proteomes" id="UP000185895">
    <property type="component" value="Unassembled WGS sequence"/>
</dbReference>
<comment type="caution">
    <text evidence="1">The sequence shown here is derived from an EMBL/GenBank/DDBJ whole genome shotgun (WGS) entry which is preliminary data.</text>
</comment>
<evidence type="ECO:0000313" key="2">
    <source>
        <dbReference type="Proteomes" id="UP000185895"/>
    </source>
</evidence>
<dbReference type="InterPro" id="IPR008551">
    <property type="entry name" value="TANGO2"/>
</dbReference>
<protein>
    <submittedName>
        <fullName evidence="1">Serine/threonine protein phosphatase</fullName>
    </submittedName>
</protein>
<dbReference type="AlphaFoldDB" id="A0A1E7RDY1"/>
<dbReference type="RefSeq" id="WP_070069012.1">
    <property type="nucleotide sequence ID" value="NZ_MKKK01000007.1"/>
</dbReference>
<dbReference type="STRING" id="1262585.BJI46_09345"/>
<accession>A0A1E7RDY1</accession>
<sequence>MCIVALAWQVLENTPVLILSNRDEFYHRPAQALHYWQNEAFYAGKDLQQGGTWMAVNETGRWAVVTNFRDGRDQRHFATSRGQLIKDFLHSDLSPIRFARQLEQQQQLYAGFNLMMGNTVQAVYMSNRGETPQVLANGVYVVSNALLHDHWQKTAHLRKRFTQEFLPLLQLSNTSLSDQMDAAWQILQDQRKVAQALLPDTGISLELEQLISSTFIQSEKYGTRCSNFFKIINQDMIWLEKTQQGEHAGKIQKIQQTLKTAKVM</sequence>
<dbReference type="Pfam" id="PF05742">
    <property type="entry name" value="TANGO2"/>
    <property type="match status" value="1"/>
</dbReference>
<dbReference type="OrthoDB" id="4380123at2"/>
<keyword evidence="2" id="KW-1185">Reference proteome</keyword>
<dbReference type="EMBL" id="MKKK01000007">
    <property type="protein sequence ID" value="OEY97548.1"/>
    <property type="molecule type" value="Genomic_DNA"/>
</dbReference>
<evidence type="ECO:0000313" key="1">
    <source>
        <dbReference type="EMBL" id="OEY97548.1"/>
    </source>
</evidence>
<proteinExistence type="predicted"/>
<dbReference type="PANTHER" id="PTHR17985">
    <property type="entry name" value="SER/THR-RICH PROTEIN T10 IN DGCR REGION"/>
    <property type="match status" value="1"/>
</dbReference>